<keyword evidence="2" id="KW-1185">Reference proteome</keyword>
<proteinExistence type="predicted"/>
<reference evidence="1 2" key="1">
    <citation type="submission" date="2011-02" db="EMBL/GenBank/DDBJ databases">
        <title>The Genome Sequence of Sphaeroforma arctica JP610.</title>
        <authorList>
            <consortium name="The Broad Institute Genome Sequencing Platform"/>
            <person name="Russ C."/>
            <person name="Cuomo C."/>
            <person name="Young S.K."/>
            <person name="Zeng Q."/>
            <person name="Gargeya S."/>
            <person name="Alvarado L."/>
            <person name="Berlin A."/>
            <person name="Chapman S.B."/>
            <person name="Chen Z."/>
            <person name="Freedman E."/>
            <person name="Gellesch M."/>
            <person name="Goldberg J."/>
            <person name="Griggs A."/>
            <person name="Gujja S."/>
            <person name="Heilman E."/>
            <person name="Heiman D."/>
            <person name="Howarth C."/>
            <person name="Mehta T."/>
            <person name="Neiman D."/>
            <person name="Pearson M."/>
            <person name="Roberts A."/>
            <person name="Saif S."/>
            <person name="Shea T."/>
            <person name="Shenoy N."/>
            <person name="Sisk P."/>
            <person name="Stolte C."/>
            <person name="Sykes S."/>
            <person name="White J."/>
            <person name="Yandava C."/>
            <person name="Burger G."/>
            <person name="Gray M.W."/>
            <person name="Holland P.W.H."/>
            <person name="King N."/>
            <person name="Lang F.B.F."/>
            <person name="Roger A.J."/>
            <person name="Ruiz-Trillo I."/>
            <person name="Haas B."/>
            <person name="Nusbaum C."/>
            <person name="Birren B."/>
        </authorList>
    </citation>
    <scope>NUCLEOTIDE SEQUENCE [LARGE SCALE GENOMIC DNA]</scope>
    <source>
        <strain evidence="1 2">JP610</strain>
    </source>
</reference>
<protein>
    <submittedName>
        <fullName evidence="1">Uncharacterized protein</fullName>
    </submittedName>
</protein>
<accession>A0A0L0G310</accession>
<dbReference type="GeneID" id="25905016"/>
<evidence type="ECO:0000313" key="2">
    <source>
        <dbReference type="Proteomes" id="UP000054560"/>
    </source>
</evidence>
<dbReference type="Proteomes" id="UP000054560">
    <property type="component" value="Unassembled WGS sequence"/>
</dbReference>
<organism evidence="1 2">
    <name type="scientific">Sphaeroforma arctica JP610</name>
    <dbReference type="NCBI Taxonomy" id="667725"/>
    <lineage>
        <taxon>Eukaryota</taxon>
        <taxon>Ichthyosporea</taxon>
        <taxon>Ichthyophonida</taxon>
        <taxon>Sphaeroforma</taxon>
    </lineage>
</organism>
<name>A0A0L0G310_9EUKA</name>
<dbReference type="EMBL" id="KQ241852">
    <property type="protein sequence ID" value="KNC83234.1"/>
    <property type="molecule type" value="Genomic_DNA"/>
</dbReference>
<gene>
    <name evidence="1" type="ORF">SARC_04512</name>
</gene>
<dbReference type="AlphaFoldDB" id="A0A0L0G310"/>
<dbReference type="RefSeq" id="XP_014157136.1">
    <property type="nucleotide sequence ID" value="XM_014301661.1"/>
</dbReference>
<evidence type="ECO:0000313" key="1">
    <source>
        <dbReference type="EMBL" id="KNC83234.1"/>
    </source>
</evidence>
<sequence length="101" mass="11634">MEIAHDAHHANDVSYFANMIAINQTSEDFHSDEVTELNKSVDDYTIKMEIAHDAHHTDDVSYFAKMIAIKQKRILHQPAEDFHSDEVTELNKSVDDYAIKM</sequence>